<accession>A0A1J9QXC6</accession>
<proteinExistence type="predicted"/>
<reference evidence="1 2" key="1">
    <citation type="submission" date="2015-08" db="EMBL/GenBank/DDBJ databases">
        <title>Emmonsia species relationships and genome sequence.</title>
        <authorList>
            <person name="Cuomo C.A."/>
            <person name="Schwartz I.S."/>
            <person name="Kenyon C."/>
            <person name="De Hoog G.S."/>
            <person name="Govender N.P."/>
            <person name="Botha A."/>
            <person name="Moreno L."/>
            <person name="De Vries M."/>
            <person name="Munoz J.F."/>
            <person name="Stielow J.B."/>
        </authorList>
    </citation>
    <scope>NUCLEOTIDE SEQUENCE [LARGE SCALE GENOMIC DNA]</scope>
    <source>
        <strain evidence="1 2">EI222</strain>
    </source>
</reference>
<dbReference type="Proteomes" id="UP000242791">
    <property type="component" value="Unassembled WGS sequence"/>
</dbReference>
<sequence length="102" mass="11224">MTSSSPALALANGARRNRYRWTGPDADNPTRVLSPNIGSFMLPGHLASPRMLSLSPPPVEFPEQRSFVATIFLERGVSSSKMTARNFFLQLLLLVLVRLVLA</sequence>
<organism evidence="1 2">
    <name type="scientific">Blastomyces percursus</name>
    <dbReference type="NCBI Taxonomy" id="1658174"/>
    <lineage>
        <taxon>Eukaryota</taxon>
        <taxon>Fungi</taxon>
        <taxon>Dikarya</taxon>
        <taxon>Ascomycota</taxon>
        <taxon>Pezizomycotina</taxon>
        <taxon>Eurotiomycetes</taxon>
        <taxon>Eurotiomycetidae</taxon>
        <taxon>Onygenales</taxon>
        <taxon>Ajellomycetaceae</taxon>
        <taxon>Blastomyces</taxon>
    </lineage>
</organism>
<dbReference type="EMBL" id="LGTZ01000472">
    <property type="protein sequence ID" value="OJD24883.1"/>
    <property type="molecule type" value="Genomic_DNA"/>
</dbReference>
<evidence type="ECO:0000313" key="2">
    <source>
        <dbReference type="Proteomes" id="UP000242791"/>
    </source>
</evidence>
<name>A0A1J9QXC6_9EURO</name>
<gene>
    <name evidence="1" type="ORF">ACJ73_03756</name>
</gene>
<dbReference type="VEuPathDB" id="FungiDB:ACJ73_03756"/>
<comment type="caution">
    <text evidence="1">The sequence shown here is derived from an EMBL/GenBank/DDBJ whole genome shotgun (WGS) entry which is preliminary data.</text>
</comment>
<dbReference type="AlphaFoldDB" id="A0A1J9QXC6"/>
<protein>
    <submittedName>
        <fullName evidence="1">Uncharacterized protein</fullName>
    </submittedName>
</protein>
<evidence type="ECO:0000313" key="1">
    <source>
        <dbReference type="EMBL" id="OJD24883.1"/>
    </source>
</evidence>
<keyword evidence="2" id="KW-1185">Reference proteome</keyword>